<evidence type="ECO:0000259" key="1">
    <source>
        <dbReference type="Pfam" id="PF13449"/>
    </source>
</evidence>
<dbReference type="Pfam" id="PF13449">
    <property type="entry name" value="Phytase-like"/>
    <property type="match status" value="1"/>
</dbReference>
<sequence>MHGIHSGFPLNRVYITDVRHKLSRLPALCGVLLAAAGLVVPGDAPAATAGLQYLGQATVASHATFDGTIVGGLSGISYDAGRDCYYVITDDRSAHGPARFYTVRLPVSERGVGAVSISAVHPLLDDGGRAFEPADFDASPAVVPPDPEGIAFDAVGQRLYWSSEGERRTDGVHAPVLADPWVRSAALDGSYLGRFTMPPQLTMSAQATGPRRNTTLEGLTVTADGRMLFTAMEGPGFDDGALPDRAHGALTRITAYRLDGGSVDGGPVAQYAYPLEAATGPAESNGLTDLVALSDTVFLVIERAFSERPTVRLFRAEIADATDVLGMPALAETAVTPMAKTLLADLTATPGPDRVDNIEGITLGPRLPDGRPTVVLVSDDNFSPRQVTQFLAFAMPAEGLVRPVAGSVVEPA</sequence>
<dbReference type="SUPFAM" id="SSF63829">
    <property type="entry name" value="Calcium-dependent phosphotriesterase"/>
    <property type="match status" value="1"/>
</dbReference>
<proteinExistence type="predicted"/>
<keyword evidence="3" id="KW-1185">Reference proteome</keyword>
<evidence type="ECO:0000313" key="3">
    <source>
        <dbReference type="Proteomes" id="UP000192327"/>
    </source>
</evidence>
<feature type="domain" description="Phytase-like" evidence="1">
    <location>
        <begin position="69"/>
        <end position="382"/>
    </location>
</feature>
<gene>
    <name evidence="2" type="ORF">BST15_13525</name>
</gene>
<dbReference type="EMBL" id="MVHH01000028">
    <property type="protein sequence ID" value="OQZ95821.1"/>
    <property type="molecule type" value="Genomic_DNA"/>
</dbReference>
<organism evidence="2 3">
    <name type="scientific">Mycolicibacter arupensis</name>
    <dbReference type="NCBI Taxonomy" id="342002"/>
    <lineage>
        <taxon>Bacteria</taxon>
        <taxon>Bacillati</taxon>
        <taxon>Actinomycetota</taxon>
        <taxon>Actinomycetes</taxon>
        <taxon>Mycobacteriales</taxon>
        <taxon>Mycobacteriaceae</taxon>
        <taxon>Mycolicibacter</taxon>
    </lineage>
</organism>
<accession>A0ABX3RPZ2</accession>
<protein>
    <submittedName>
        <fullName evidence="2">Phytase</fullName>
    </submittedName>
</protein>
<dbReference type="Proteomes" id="UP000192327">
    <property type="component" value="Unassembled WGS sequence"/>
</dbReference>
<reference evidence="2 3" key="1">
    <citation type="submission" date="2016-12" db="EMBL/GenBank/DDBJ databases">
        <title>The new phylogeny of genus Mycobacterium.</title>
        <authorList>
            <person name="Tortoli E."/>
            <person name="Trovato A."/>
            <person name="Cirillo D.M."/>
        </authorList>
    </citation>
    <scope>NUCLEOTIDE SEQUENCE [LARGE SCALE GENOMIC DNA]</scope>
    <source>
        <strain evidence="2 3">DSM 44942</strain>
    </source>
</reference>
<name>A0ABX3RPZ2_9MYCO</name>
<dbReference type="PANTHER" id="PTHR37957">
    <property type="entry name" value="BLR7070 PROTEIN"/>
    <property type="match status" value="1"/>
</dbReference>
<dbReference type="InterPro" id="IPR027372">
    <property type="entry name" value="Phytase-like_dom"/>
</dbReference>
<comment type="caution">
    <text evidence="2">The sequence shown here is derived from an EMBL/GenBank/DDBJ whole genome shotgun (WGS) entry which is preliminary data.</text>
</comment>
<evidence type="ECO:0000313" key="2">
    <source>
        <dbReference type="EMBL" id="OQZ95821.1"/>
    </source>
</evidence>
<dbReference type="PANTHER" id="PTHR37957:SF1">
    <property type="entry name" value="PHYTASE-LIKE DOMAIN-CONTAINING PROTEIN"/>
    <property type="match status" value="1"/>
</dbReference>